<keyword evidence="5" id="KW-0255">Endonuclease</keyword>
<evidence type="ECO:0000313" key="10">
    <source>
        <dbReference type="Proteomes" id="UP000265520"/>
    </source>
</evidence>
<protein>
    <recommendedName>
        <fullName evidence="8">Reverse transcriptase domain-containing protein</fullName>
    </recommendedName>
</protein>
<organism evidence="9 10">
    <name type="scientific">Trifolium medium</name>
    <dbReference type="NCBI Taxonomy" id="97028"/>
    <lineage>
        <taxon>Eukaryota</taxon>
        <taxon>Viridiplantae</taxon>
        <taxon>Streptophyta</taxon>
        <taxon>Embryophyta</taxon>
        <taxon>Tracheophyta</taxon>
        <taxon>Spermatophyta</taxon>
        <taxon>Magnoliopsida</taxon>
        <taxon>eudicotyledons</taxon>
        <taxon>Gunneridae</taxon>
        <taxon>Pentapetalae</taxon>
        <taxon>rosids</taxon>
        <taxon>fabids</taxon>
        <taxon>Fabales</taxon>
        <taxon>Fabaceae</taxon>
        <taxon>Papilionoideae</taxon>
        <taxon>50 kb inversion clade</taxon>
        <taxon>NPAAA clade</taxon>
        <taxon>Hologalegina</taxon>
        <taxon>IRL clade</taxon>
        <taxon>Trifolieae</taxon>
        <taxon>Trifolium</taxon>
    </lineage>
</organism>
<dbReference type="CDD" id="cd01647">
    <property type="entry name" value="RT_LTR"/>
    <property type="match status" value="1"/>
</dbReference>
<dbReference type="Proteomes" id="UP000265520">
    <property type="component" value="Unassembled WGS sequence"/>
</dbReference>
<accession>A0A392QFP0</accession>
<name>A0A392QFP0_9FABA</name>
<feature type="non-terminal residue" evidence="9">
    <location>
        <position position="1"/>
    </location>
</feature>
<comment type="caution">
    <text evidence="9">The sequence shown here is derived from an EMBL/GenBank/DDBJ whole genome shotgun (WGS) entry which is preliminary data.</text>
</comment>
<dbReference type="Pfam" id="PF00078">
    <property type="entry name" value="RVT_1"/>
    <property type="match status" value="1"/>
</dbReference>
<dbReference type="Gene3D" id="3.30.70.270">
    <property type="match status" value="1"/>
</dbReference>
<dbReference type="AlphaFoldDB" id="A0A392QFP0"/>
<dbReference type="SUPFAM" id="SSF56672">
    <property type="entry name" value="DNA/RNA polymerases"/>
    <property type="match status" value="1"/>
</dbReference>
<dbReference type="Gene3D" id="3.10.10.10">
    <property type="entry name" value="HIV Type 1 Reverse Transcriptase, subunit A, domain 1"/>
    <property type="match status" value="1"/>
</dbReference>
<dbReference type="GO" id="GO:0004519">
    <property type="term" value="F:endonuclease activity"/>
    <property type="evidence" value="ECO:0007669"/>
    <property type="project" value="UniProtKB-KW"/>
</dbReference>
<dbReference type="PANTHER" id="PTHR24559:SF434">
    <property type="entry name" value="RNA-DIRECTED DNA POLYMERASE HOMOLOG"/>
    <property type="match status" value="1"/>
</dbReference>
<keyword evidence="4" id="KW-0540">Nuclease</keyword>
<dbReference type="GO" id="GO:0006508">
    <property type="term" value="P:proteolysis"/>
    <property type="evidence" value="ECO:0007669"/>
    <property type="project" value="UniProtKB-KW"/>
</dbReference>
<dbReference type="PANTHER" id="PTHR24559">
    <property type="entry name" value="TRANSPOSON TY3-I GAG-POL POLYPROTEIN"/>
    <property type="match status" value="1"/>
</dbReference>
<feature type="non-terminal residue" evidence="9">
    <location>
        <position position="196"/>
    </location>
</feature>
<dbReference type="InterPro" id="IPR000477">
    <property type="entry name" value="RT_dom"/>
</dbReference>
<evidence type="ECO:0000313" key="9">
    <source>
        <dbReference type="EMBL" id="MCI22998.1"/>
    </source>
</evidence>
<proteinExistence type="predicted"/>
<evidence type="ECO:0000256" key="5">
    <source>
        <dbReference type="ARBA" id="ARBA00022759"/>
    </source>
</evidence>
<keyword evidence="1" id="KW-0645">Protease</keyword>
<evidence type="ECO:0000256" key="3">
    <source>
        <dbReference type="ARBA" id="ARBA00022695"/>
    </source>
</evidence>
<dbReference type="GO" id="GO:0008233">
    <property type="term" value="F:peptidase activity"/>
    <property type="evidence" value="ECO:0007669"/>
    <property type="project" value="UniProtKB-KW"/>
</dbReference>
<dbReference type="EMBL" id="LXQA010133557">
    <property type="protein sequence ID" value="MCI22998.1"/>
    <property type="molecule type" value="Genomic_DNA"/>
</dbReference>
<evidence type="ECO:0000256" key="6">
    <source>
        <dbReference type="ARBA" id="ARBA00022801"/>
    </source>
</evidence>
<dbReference type="FunFam" id="3.10.10.10:FF:000007">
    <property type="entry name" value="Retrovirus-related Pol polyprotein from transposon 17.6-like Protein"/>
    <property type="match status" value="1"/>
</dbReference>
<evidence type="ECO:0000256" key="7">
    <source>
        <dbReference type="ARBA" id="ARBA00022918"/>
    </source>
</evidence>
<keyword evidence="10" id="KW-1185">Reference proteome</keyword>
<dbReference type="InterPro" id="IPR053134">
    <property type="entry name" value="RNA-dir_DNA_polymerase"/>
</dbReference>
<evidence type="ECO:0000256" key="1">
    <source>
        <dbReference type="ARBA" id="ARBA00022670"/>
    </source>
</evidence>
<dbReference type="InterPro" id="IPR043128">
    <property type="entry name" value="Rev_trsase/Diguanyl_cyclase"/>
</dbReference>
<keyword evidence="2" id="KW-0808">Transferase</keyword>
<evidence type="ECO:0000256" key="4">
    <source>
        <dbReference type="ARBA" id="ARBA00022722"/>
    </source>
</evidence>
<reference evidence="9 10" key="1">
    <citation type="journal article" date="2018" name="Front. Plant Sci.">
        <title>Red Clover (Trifolium pratense) and Zigzag Clover (T. medium) - A Picture of Genomic Similarities and Differences.</title>
        <authorList>
            <person name="Dluhosova J."/>
            <person name="Istvanek J."/>
            <person name="Nedelnik J."/>
            <person name="Repkova J."/>
        </authorList>
    </citation>
    <scope>NUCLEOTIDE SEQUENCE [LARGE SCALE GENOMIC DNA]</scope>
    <source>
        <strain evidence="10">cv. 10/8</strain>
        <tissue evidence="9">Leaf</tissue>
    </source>
</reference>
<keyword evidence="3" id="KW-0548">Nucleotidyltransferase</keyword>
<keyword evidence="6" id="KW-0378">Hydrolase</keyword>
<dbReference type="GO" id="GO:0003964">
    <property type="term" value="F:RNA-directed DNA polymerase activity"/>
    <property type="evidence" value="ECO:0007669"/>
    <property type="project" value="UniProtKB-KW"/>
</dbReference>
<evidence type="ECO:0000259" key="8">
    <source>
        <dbReference type="Pfam" id="PF00078"/>
    </source>
</evidence>
<sequence>RTHAISEVYMMQLFHVGPAPVTEQIPSNLSPDLRDLLMSYSEVFQTPVSLPPPRAQDHFIPLLDESTVIKVRPYRYPHSQKEQIEKMVSEMLQQGIIQPSTSPFSSPIILVKKKDGTWRFCTDYRALNMVTIKDSFPLPTVDELLDELYGARYFSKLDLCSGYHQILMNPKDRHKTAFRTHQGHYEWLVMPFGLSN</sequence>
<keyword evidence="7" id="KW-0695">RNA-directed DNA polymerase</keyword>
<evidence type="ECO:0000256" key="2">
    <source>
        <dbReference type="ARBA" id="ARBA00022679"/>
    </source>
</evidence>
<feature type="domain" description="Reverse transcriptase" evidence="8">
    <location>
        <begin position="111"/>
        <end position="196"/>
    </location>
</feature>
<dbReference type="InterPro" id="IPR043502">
    <property type="entry name" value="DNA/RNA_pol_sf"/>
</dbReference>